<keyword evidence="2" id="KW-1185">Reference proteome</keyword>
<proteinExistence type="predicted"/>
<dbReference type="RefSeq" id="WP_239502314.1">
    <property type="nucleotide sequence ID" value="NZ_FOGO01000028.1"/>
</dbReference>
<organism evidence="1 2">
    <name type="scientific">Streptomyces qinglanensis</name>
    <dbReference type="NCBI Taxonomy" id="943816"/>
    <lineage>
        <taxon>Bacteria</taxon>
        <taxon>Bacillati</taxon>
        <taxon>Actinomycetota</taxon>
        <taxon>Actinomycetes</taxon>
        <taxon>Kitasatosporales</taxon>
        <taxon>Streptomycetaceae</taxon>
        <taxon>Streptomyces</taxon>
    </lineage>
</organism>
<evidence type="ECO:0000313" key="2">
    <source>
        <dbReference type="Proteomes" id="UP000182841"/>
    </source>
</evidence>
<name>A0A1H9WYH9_9ACTN</name>
<reference evidence="2" key="1">
    <citation type="submission" date="2016-10" db="EMBL/GenBank/DDBJ databases">
        <authorList>
            <person name="Varghese N."/>
            <person name="Submissions S."/>
        </authorList>
    </citation>
    <scope>NUCLEOTIDE SEQUENCE [LARGE SCALE GENOMIC DNA]</scope>
    <source>
        <strain evidence="2">CGMCC 4.6825</strain>
    </source>
</reference>
<gene>
    <name evidence="1" type="ORF">SAMN05421870_1284</name>
</gene>
<sequence>MLDELATLPAGARALVWVRRLDARGRESVGLLLNAFRTAEGRTALVDSSADPVTDLNALGACGFRLLRYR</sequence>
<dbReference type="Proteomes" id="UP000182841">
    <property type="component" value="Unassembled WGS sequence"/>
</dbReference>
<accession>A0A1H9WYH9</accession>
<protein>
    <submittedName>
        <fullName evidence="1">Uncharacterized protein</fullName>
    </submittedName>
</protein>
<dbReference type="EMBL" id="FOGO01000028">
    <property type="protein sequence ID" value="SES38915.1"/>
    <property type="molecule type" value="Genomic_DNA"/>
</dbReference>
<evidence type="ECO:0000313" key="1">
    <source>
        <dbReference type="EMBL" id="SES38915.1"/>
    </source>
</evidence>
<dbReference type="AlphaFoldDB" id="A0A1H9WYH9"/>